<name>A0A1J5QNF9_9ZZZZ</name>
<accession>A0A1J5QNF9</accession>
<reference evidence="2" key="1">
    <citation type="submission" date="2016-10" db="EMBL/GenBank/DDBJ databases">
        <title>Sequence of Gallionella enrichment culture.</title>
        <authorList>
            <person name="Poehlein A."/>
            <person name="Muehling M."/>
            <person name="Daniel R."/>
        </authorList>
    </citation>
    <scope>NUCLEOTIDE SEQUENCE</scope>
</reference>
<sequence length="157" mass="16813">MLHLVHVREVARERHLEREGDGLARRARELEHLAHRAGTHLAGPVKLHRRVGPGVVDCAEEGDDLDRAGSGRSGRDRFRLAPADADLGTRQKAHVGVVTALRTPRPDLSIGCGPRLGGCHRGDEQVVQHRLQVHHGLLGAGVGGRSPLTRGSPGLGP</sequence>
<dbReference type="AlphaFoldDB" id="A0A1J5QNF9"/>
<protein>
    <submittedName>
        <fullName evidence="2">Uncharacterized protein</fullName>
    </submittedName>
</protein>
<evidence type="ECO:0000256" key="1">
    <source>
        <dbReference type="SAM" id="MobiDB-lite"/>
    </source>
</evidence>
<evidence type="ECO:0000313" key="2">
    <source>
        <dbReference type="EMBL" id="OIQ81484.1"/>
    </source>
</evidence>
<dbReference type="EMBL" id="MLJW01000919">
    <property type="protein sequence ID" value="OIQ81484.1"/>
    <property type="molecule type" value="Genomic_DNA"/>
</dbReference>
<organism evidence="2">
    <name type="scientific">mine drainage metagenome</name>
    <dbReference type="NCBI Taxonomy" id="410659"/>
    <lineage>
        <taxon>unclassified sequences</taxon>
        <taxon>metagenomes</taxon>
        <taxon>ecological metagenomes</taxon>
    </lineage>
</organism>
<gene>
    <name evidence="2" type="ORF">GALL_367420</name>
</gene>
<feature type="region of interest" description="Disordered" evidence="1">
    <location>
        <begin position="138"/>
        <end position="157"/>
    </location>
</feature>
<comment type="caution">
    <text evidence="2">The sequence shown here is derived from an EMBL/GenBank/DDBJ whole genome shotgun (WGS) entry which is preliminary data.</text>
</comment>
<proteinExistence type="predicted"/>